<dbReference type="SUPFAM" id="SSF56925">
    <property type="entry name" value="OMPA-like"/>
    <property type="match status" value="1"/>
</dbReference>
<name>A0A1M7MEB3_9FLAO</name>
<dbReference type="STRING" id="29534.SAMN05444366_4507"/>
<evidence type="ECO:0000313" key="2">
    <source>
        <dbReference type="Proteomes" id="UP000184121"/>
    </source>
</evidence>
<proteinExistence type="predicted"/>
<evidence type="ECO:0008006" key="3">
    <source>
        <dbReference type="Google" id="ProtNLM"/>
    </source>
</evidence>
<sequence>MRKIILSVFAIFCLTNVFGQARKELNFGLVGINYEIPVHRDITIAPGVGTNLDLDWLNVGVKGNYYFDNVFGITDDAWDVYGGANVGYSFDMRDDHDNNGNDESDINLGLQFGGRWFWNDKWGVYVEIAGGNVSGFSPGIGLTVKL</sequence>
<dbReference type="RefSeq" id="WP_072976028.1">
    <property type="nucleotide sequence ID" value="NZ_FRBY01000007.1"/>
</dbReference>
<dbReference type="InterPro" id="IPR011250">
    <property type="entry name" value="OMP/PagP_B-barrel"/>
</dbReference>
<evidence type="ECO:0000313" key="1">
    <source>
        <dbReference type="EMBL" id="SHM89135.1"/>
    </source>
</evidence>
<organism evidence="1 2">
    <name type="scientific">Flavobacterium saccharophilum</name>
    <dbReference type="NCBI Taxonomy" id="29534"/>
    <lineage>
        <taxon>Bacteria</taxon>
        <taxon>Pseudomonadati</taxon>
        <taxon>Bacteroidota</taxon>
        <taxon>Flavobacteriia</taxon>
        <taxon>Flavobacteriales</taxon>
        <taxon>Flavobacteriaceae</taxon>
        <taxon>Flavobacterium</taxon>
    </lineage>
</organism>
<gene>
    <name evidence="1" type="ORF">SAMN05444366_4507</name>
</gene>
<dbReference type="Proteomes" id="UP000184121">
    <property type="component" value="Unassembled WGS sequence"/>
</dbReference>
<accession>A0A1M7MEB3</accession>
<protein>
    <recommendedName>
        <fullName evidence="3">Outer membrane protein beta-barrel domain-containing protein</fullName>
    </recommendedName>
</protein>
<reference evidence="2" key="1">
    <citation type="submission" date="2016-11" db="EMBL/GenBank/DDBJ databases">
        <authorList>
            <person name="Varghese N."/>
            <person name="Submissions S."/>
        </authorList>
    </citation>
    <scope>NUCLEOTIDE SEQUENCE [LARGE SCALE GENOMIC DNA]</scope>
    <source>
        <strain evidence="2">DSM 1811</strain>
    </source>
</reference>
<dbReference type="Gene3D" id="2.40.160.20">
    <property type="match status" value="1"/>
</dbReference>
<dbReference type="AlphaFoldDB" id="A0A1M7MEB3"/>
<keyword evidence="2" id="KW-1185">Reference proteome</keyword>
<dbReference type="OrthoDB" id="658990at2"/>
<dbReference type="EMBL" id="FRBY01000007">
    <property type="protein sequence ID" value="SHM89135.1"/>
    <property type="molecule type" value="Genomic_DNA"/>
</dbReference>